<comment type="caution">
    <text evidence="1">The sequence shown here is derived from an EMBL/GenBank/DDBJ whole genome shotgun (WGS) entry which is preliminary data.</text>
</comment>
<reference evidence="1 2" key="1">
    <citation type="journal article" date="2018" name="Front. Plant Sci.">
        <title>Red Clover (Trifolium pratense) and Zigzag Clover (T. medium) - A Picture of Genomic Similarities and Differences.</title>
        <authorList>
            <person name="Dluhosova J."/>
            <person name="Istvanek J."/>
            <person name="Nedelnik J."/>
            <person name="Repkova J."/>
        </authorList>
    </citation>
    <scope>NUCLEOTIDE SEQUENCE [LARGE SCALE GENOMIC DNA]</scope>
    <source>
        <strain evidence="2">cv. 10/8</strain>
        <tissue evidence="1">Leaf</tissue>
    </source>
</reference>
<evidence type="ECO:0000313" key="2">
    <source>
        <dbReference type="Proteomes" id="UP000265520"/>
    </source>
</evidence>
<dbReference type="EMBL" id="LXQA010752773">
    <property type="protein sequence ID" value="MCI69271.1"/>
    <property type="molecule type" value="Genomic_DNA"/>
</dbReference>
<evidence type="ECO:0000313" key="1">
    <source>
        <dbReference type="EMBL" id="MCI69271.1"/>
    </source>
</evidence>
<protein>
    <submittedName>
        <fullName evidence="1">Uncharacterized protein</fullName>
    </submittedName>
</protein>
<dbReference type="AlphaFoldDB" id="A0A392U6Y5"/>
<proteinExistence type="predicted"/>
<sequence length="37" mass="3952">MIVPSGEVQVASGVLQEAVFILWMESPSRKTTTKSGS</sequence>
<accession>A0A392U6Y5</accession>
<organism evidence="1 2">
    <name type="scientific">Trifolium medium</name>
    <dbReference type="NCBI Taxonomy" id="97028"/>
    <lineage>
        <taxon>Eukaryota</taxon>
        <taxon>Viridiplantae</taxon>
        <taxon>Streptophyta</taxon>
        <taxon>Embryophyta</taxon>
        <taxon>Tracheophyta</taxon>
        <taxon>Spermatophyta</taxon>
        <taxon>Magnoliopsida</taxon>
        <taxon>eudicotyledons</taxon>
        <taxon>Gunneridae</taxon>
        <taxon>Pentapetalae</taxon>
        <taxon>rosids</taxon>
        <taxon>fabids</taxon>
        <taxon>Fabales</taxon>
        <taxon>Fabaceae</taxon>
        <taxon>Papilionoideae</taxon>
        <taxon>50 kb inversion clade</taxon>
        <taxon>NPAAA clade</taxon>
        <taxon>Hologalegina</taxon>
        <taxon>IRL clade</taxon>
        <taxon>Trifolieae</taxon>
        <taxon>Trifolium</taxon>
    </lineage>
</organism>
<keyword evidence="2" id="KW-1185">Reference proteome</keyword>
<name>A0A392U6Y5_9FABA</name>
<feature type="non-terminal residue" evidence="1">
    <location>
        <position position="37"/>
    </location>
</feature>
<dbReference type="Proteomes" id="UP000265520">
    <property type="component" value="Unassembled WGS sequence"/>
</dbReference>